<sequence>MTLPLPDLTDTTAWPDTDLDALRIAVLTEQERRARLTTAPAQAADLAKRYESAVGPNPAPVPFSPVPTFGHGPGVIVTFNGHPWRNKSGAWLSADPGVYPLGWTQLDLPSAPAWSGASVAYKVGDLVTYNSVVYRCLQAHTSQPAWTPTAAVSLWTTT</sequence>
<organism evidence="3 4">
    <name type="scientific">Sinomonas cyclohexanicum</name>
    <name type="common">Corynebacterium cyclohexanicum</name>
    <dbReference type="NCBI Taxonomy" id="322009"/>
    <lineage>
        <taxon>Bacteria</taxon>
        <taxon>Bacillati</taxon>
        <taxon>Actinomycetota</taxon>
        <taxon>Actinomycetes</taxon>
        <taxon>Micrococcales</taxon>
        <taxon>Micrococcaceae</taxon>
        <taxon>Sinomonas</taxon>
    </lineage>
</organism>
<dbReference type="CDD" id="cd12214">
    <property type="entry name" value="ChiA1_BD"/>
    <property type="match status" value="1"/>
</dbReference>
<gene>
    <name evidence="3" type="ORF">SCMU_13670</name>
</gene>
<dbReference type="Pfam" id="PF02839">
    <property type="entry name" value="CBM_5_12"/>
    <property type="match status" value="1"/>
</dbReference>
<dbReference type="Gene3D" id="2.10.10.20">
    <property type="entry name" value="Carbohydrate-binding module superfamily 5/12"/>
    <property type="match status" value="1"/>
</dbReference>
<feature type="domain" description="Chitin-binding type-3" evidence="2">
    <location>
        <begin position="111"/>
        <end position="158"/>
    </location>
</feature>
<evidence type="ECO:0000259" key="2">
    <source>
        <dbReference type="SMART" id="SM00495"/>
    </source>
</evidence>
<keyword evidence="4" id="KW-1185">Reference proteome</keyword>
<keyword evidence="1" id="KW-0378">Hydrolase</keyword>
<dbReference type="InterPro" id="IPR003610">
    <property type="entry name" value="CBM5/12"/>
</dbReference>
<dbReference type="EMBL" id="AP024525">
    <property type="protein sequence ID" value="BCT75525.1"/>
    <property type="molecule type" value="Genomic_DNA"/>
</dbReference>
<dbReference type="SUPFAM" id="SSF51055">
    <property type="entry name" value="Carbohydrate binding domain"/>
    <property type="match status" value="1"/>
</dbReference>
<reference evidence="3 4" key="1">
    <citation type="journal article" date="2021" name="J. Biosci. Bioeng.">
        <title>Identification and characterization of a chc gene cluster responsible for the aromatization pathway of cyclohexanecarboxylate degradation in Sinomonas cyclohexanicum ATCC 51369.</title>
        <authorList>
            <person name="Yamamoto T."/>
            <person name="Hasegawa Y."/>
            <person name="Lau P.C.K."/>
            <person name="Iwaki H."/>
        </authorList>
    </citation>
    <scope>NUCLEOTIDE SEQUENCE [LARGE SCALE GENOMIC DNA]</scope>
    <source>
        <strain evidence="3 4">ATCC 51369</strain>
    </source>
</reference>
<proteinExistence type="predicted"/>
<name>A0ABM7PTE8_SINCY</name>
<dbReference type="SMART" id="SM00495">
    <property type="entry name" value="ChtBD3"/>
    <property type="match status" value="1"/>
</dbReference>
<evidence type="ECO:0000313" key="4">
    <source>
        <dbReference type="Proteomes" id="UP001319861"/>
    </source>
</evidence>
<evidence type="ECO:0000256" key="1">
    <source>
        <dbReference type="ARBA" id="ARBA00022801"/>
    </source>
</evidence>
<dbReference type="Proteomes" id="UP001319861">
    <property type="component" value="Chromosome"/>
</dbReference>
<accession>A0ABM7PTE8</accession>
<evidence type="ECO:0000313" key="3">
    <source>
        <dbReference type="EMBL" id="BCT75525.1"/>
    </source>
</evidence>
<protein>
    <recommendedName>
        <fullName evidence="2">Chitin-binding type-3 domain-containing protein</fullName>
    </recommendedName>
</protein>
<dbReference type="InterPro" id="IPR036573">
    <property type="entry name" value="CBM_sf_5/12"/>
</dbReference>